<dbReference type="InterPro" id="IPR012334">
    <property type="entry name" value="Pectin_lyas_fold"/>
</dbReference>
<reference evidence="3 4" key="1">
    <citation type="submission" date="2017-03" db="EMBL/GenBank/DDBJ databases">
        <authorList>
            <person name="Afonso C.L."/>
            <person name="Miller P.J."/>
            <person name="Scott M.A."/>
            <person name="Spackman E."/>
            <person name="Goraichik I."/>
            <person name="Dimitrov K.M."/>
            <person name="Suarez D.L."/>
            <person name="Swayne D.E."/>
        </authorList>
    </citation>
    <scope>NUCLEOTIDE SEQUENCE [LARGE SCALE GENOMIC DNA]</scope>
    <source>
        <strain evidence="3 4">CECT 7023</strain>
    </source>
</reference>
<dbReference type="NCBIfam" id="TIGR02217">
    <property type="entry name" value="chp_TIGR02217"/>
    <property type="match status" value="1"/>
</dbReference>
<feature type="compositionally biased region" description="Basic and acidic residues" evidence="1">
    <location>
        <begin position="1"/>
        <end position="14"/>
    </location>
</feature>
<gene>
    <name evidence="3" type="ORF">ROA7023_03823</name>
</gene>
<dbReference type="InterPro" id="IPR011050">
    <property type="entry name" value="Pectin_lyase_fold/virulence"/>
</dbReference>
<protein>
    <recommendedName>
        <fullName evidence="2">DUF2460 domain-containing protein</fullName>
    </recommendedName>
</protein>
<organism evidence="3 4">
    <name type="scientific">Roseisalinus antarcticus</name>
    <dbReference type="NCBI Taxonomy" id="254357"/>
    <lineage>
        <taxon>Bacteria</taxon>
        <taxon>Pseudomonadati</taxon>
        <taxon>Pseudomonadota</taxon>
        <taxon>Alphaproteobacteria</taxon>
        <taxon>Rhodobacterales</taxon>
        <taxon>Roseobacteraceae</taxon>
        <taxon>Roseisalinus</taxon>
    </lineage>
</organism>
<dbReference type="Gene3D" id="2.160.20.10">
    <property type="entry name" value="Single-stranded right-handed beta-helix, Pectin lyase-like"/>
    <property type="match status" value="1"/>
</dbReference>
<dbReference type="EMBL" id="FWFZ01000031">
    <property type="protein sequence ID" value="SLN74608.1"/>
    <property type="molecule type" value="Genomic_DNA"/>
</dbReference>
<name>A0A1Y5TX78_9RHOB</name>
<evidence type="ECO:0000313" key="3">
    <source>
        <dbReference type="EMBL" id="SLN74608.1"/>
    </source>
</evidence>
<dbReference type="OrthoDB" id="1685145at2"/>
<feature type="region of interest" description="Disordered" evidence="1">
    <location>
        <begin position="1"/>
        <end position="24"/>
    </location>
</feature>
<proteinExistence type="predicted"/>
<evidence type="ECO:0000313" key="4">
    <source>
        <dbReference type="Proteomes" id="UP000193900"/>
    </source>
</evidence>
<dbReference type="Proteomes" id="UP000193900">
    <property type="component" value="Unassembled WGS sequence"/>
</dbReference>
<dbReference type="Pfam" id="PF09343">
    <property type="entry name" value="DUF2460"/>
    <property type="match status" value="1"/>
</dbReference>
<dbReference type="InterPro" id="IPR011740">
    <property type="entry name" value="DUF2460"/>
</dbReference>
<feature type="domain" description="DUF2460" evidence="2">
    <location>
        <begin position="4"/>
        <end position="207"/>
    </location>
</feature>
<keyword evidence="4" id="KW-1185">Reference proteome</keyword>
<evidence type="ECO:0000259" key="2">
    <source>
        <dbReference type="Pfam" id="PF09343"/>
    </source>
</evidence>
<evidence type="ECO:0000256" key="1">
    <source>
        <dbReference type="SAM" id="MobiDB-lite"/>
    </source>
</evidence>
<dbReference type="AlphaFoldDB" id="A0A1Y5TX78"/>
<sequence length="995" mass="107893">MAFHEVRFPDDISRGARGGPSRRTQIVELSSGAEERNASWSDSRRRYDCSYGIRRADDLAAVVSFFEARNGRLYGFRFKDWADYKSCFPSQVPSASDQVIGIGDATQTEFQLQKLYTSSSHSWPRSIEKPVTGSVLVAFDSVDQPIGWAVDAATGLITFTVAPGDGVVVTAGFQFDVPVRFDSDDLDVTLSFERLGSITSIPLVEIRKRAEVVVVVPPVVPPVDPPVDPPVEPELPTFLWADVFADHRLTPPYLDNTPGQDWTGWGDTASNSAEVPLEWFLHNVLPNDAPTGAIVDLDSPNGAIHIKGRMQPPSRSRAKNVTLDLSGNVIERGEGDDYWGQFFLWGEKVNDPAMTSEAVIGADSSAGDTVLYLKDPDPDTDALLSAAVPGSIIEIRTNTTRKSYHPDESRTTCFVASINATAKTITVQDPLEIDVPKDNPVGSWETSDPSTVTLLQGSLLQNNAAAGSSTIVMANALGLSVGDWLVVGTAELPGHLNNQFMDFLVDPNQIGPDLDITYPADYGGTLIAINEELHQIAVITGNTVTLAGTLGKNKLVAWQAFAFKVDPIEDFTLIGGSFVGAKAHGSAAAWDHQYIWCRFMVNSLIRDCAFDTDPTKTTNLRRTGQAVRFDTGDGNVMDNLTIGRPGSISAGEGYGVSFRKGERNSVIRNSYIEGCRHSIEFWSSSGGCIAEDNHCAHDTSSSIDTHGNWNTGIIIRRNLVTRDRTSAAVSPDLDPNEATDAIRIGNNKFIFDENIQVLDNQVIGYDGNALSIVPGCWDVTVDGLIIDRCWRILNMKQNSRHSDLFMRDIVIRNVNAINIKDRWLDIRHNSHNGSRMQAKGLLLKDWTIGAAGPTGLPANPEPGTEVTGMYFLHVDGLTLENWTITDANLTNDNWLMVFDEINDVTLTNVVIDCLASGEADKGINFNNATNIRGGITLTGLLPPQGGGDPFLVYFNDGTGTPSSTDTALTITHDLGASPKVLGGPPAGFALNLVQV</sequence>
<accession>A0A1Y5TX78</accession>
<dbReference type="SUPFAM" id="SSF51126">
    <property type="entry name" value="Pectin lyase-like"/>
    <property type="match status" value="1"/>
</dbReference>